<comment type="caution">
    <text evidence="1">The sequence shown here is derived from an EMBL/GenBank/DDBJ whole genome shotgun (WGS) entry which is preliminary data.</text>
</comment>
<evidence type="ECO:0000313" key="2">
    <source>
        <dbReference type="Proteomes" id="UP001497700"/>
    </source>
</evidence>
<keyword evidence="1" id="KW-0378">Hydrolase</keyword>
<sequence>MAPTHTVPVPHLGAQVGFAISNGKLDPAKPTVVLVNALCATHEMYAGQLASGSGPLAAAANVVAVEPLGHGATACATEHFTAWDSALVALQAMDALGVGRAVLAGTSQGGWIVVRMALLAPERVLGLIPVATSMDCESSDSRSKGCWDPIAFAGPFLQAWSSDVPTPEFVPGDDFVTPTLGLGFGAAATPDAMAFWAGSIRRVYAGDEGRKKLRMAVIAVAERDGLLLRLGDVKCPVHWLQGTRDPVFSSTIAGEQIKMFTGSPEAKLDLLDSDSHFLNASHGEEFEQAILDMVAKV</sequence>
<organism evidence="1 2">
    <name type="scientific">Hypoxylon rubiginosum</name>
    <dbReference type="NCBI Taxonomy" id="110542"/>
    <lineage>
        <taxon>Eukaryota</taxon>
        <taxon>Fungi</taxon>
        <taxon>Dikarya</taxon>
        <taxon>Ascomycota</taxon>
        <taxon>Pezizomycotina</taxon>
        <taxon>Sordariomycetes</taxon>
        <taxon>Xylariomycetidae</taxon>
        <taxon>Xylariales</taxon>
        <taxon>Hypoxylaceae</taxon>
        <taxon>Hypoxylon</taxon>
    </lineage>
</organism>
<gene>
    <name evidence="1" type="ORF">F4820DRAFT_344085</name>
</gene>
<dbReference type="Proteomes" id="UP001497700">
    <property type="component" value="Unassembled WGS sequence"/>
</dbReference>
<reference evidence="1 2" key="1">
    <citation type="journal article" date="2022" name="New Phytol.">
        <title>Ecological generalism drives hyperdiversity of secondary metabolite gene clusters in xylarialean endophytes.</title>
        <authorList>
            <person name="Franco M.E.E."/>
            <person name="Wisecaver J.H."/>
            <person name="Arnold A.E."/>
            <person name="Ju Y.M."/>
            <person name="Slot J.C."/>
            <person name="Ahrendt S."/>
            <person name="Moore L.P."/>
            <person name="Eastman K.E."/>
            <person name="Scott K."/>
            <person name="Konkel Z."/>
            <person name="Mondo S.J."/>
            <person name="Kuo A."/>
            <person name="Hayes R.D."/>
            <person name="Haridas S."/>
            <person name="Andreopoulos B."/>
            <person name="Riley R."/>
            <person name="LaButti K."/>
            <person name="Pangilinan J."/>
            <person name="Lipzen A."/>
            <person name="Amirebrahimi M."/>
            <person name="Yan J."/>
            <person name="Adam C."/>
            <person name="Keymanesh K."/>
            <person name="Ng V."/>
            <person name="Louie K."/>
            <person name="Northen T."/>
            <person name="Drula E."/>
            <person name="Henrissat B."/>
            <person name="Hsieh H.M."/>
            <person name="Youens-Clark K."/>
            <person name="Lutzoni F."/>
            <person name="Miadlikowska J."/>
            <person name="Eastwood D.C."/>
            <person name="Hamelin R.C."/>
            <person name="Grigoriev I.V."/>
            <person name="U'Ren J.M."/>
        </authorList>
    </citation>
    <scope>NUCLEOTIDE SEQUENCE [LARGE SCALE GENOMIC DNA]</scope>
    <source>
        <strain evidence="1 2">CBS 119005</strain>
    </source>
</reference>
<evidence type="ECO:0000313" key="1">
    <source>
        <dbReference type="EMBL" id="KAI4869934.1"/>
    </source>
</evidence>
<proteinExistence type="predicted"/>
<accession>A0ACB9ZDV2</accession>
<keyword evidence="2" id="KW-1185">Reference proteome</keyword>
<name>A0ACB9ZDV2_9PEZI</name>
<dbReference type="EMBL" id="MU393427">
    <property type="protein sequence ID" value="KAI4869934.1"/>
    <property type="molecule type" value="Genomic_DNA"/>
</dbReference>
<protein>
    <submittedName>
        <fullName evidence="1">Alpha/beta hydrolase</fullName>
    </submittedName>
</protein>